<dbReference type="EMBL" id="JBBPBM010002144">
    <property type="protein sequence ID" value="KAK8480062.1"/>
    <property type="molecule type" value="Genomic_DNA"/>
</dbReference>
<dbReference type="Proteomes" id="UP001472677">
    <property type="component" value="Unassembled WGS sequence"/>
</dbReference>
<reference evidence="1 2" key="1">
    <citation type="journal article" date="2024" name="G3 (Bethesda)">
        <title>Genome assembly of Hibiscus sabdariffa L. provides insights into metabolisms of medicinal natural products.</title>
        <authorList>
            <person name="Kim T."/>
        </authorList>
    </citation>
    <scope>NUCLEOTIDE SEQUENCE [LARGE SCALE GENOMIC DNA]</scope>
    <source>
        <strain evidence="1">TK-2024</strain>
        <tissue evidence="1">Old leaves</tissue>
    </source>
</reference>
<organism evidence="1 2">
    <name type="scientific">Hibiscus sabdariffa</name>
    <name type="common">roselle</name>
    <dbReference type="NCBI Taxonomy" id="183260"/>
    <lineage>
        <taxon>Eukaryota</taxon>
        <taxon>Viridiplantae</taxon>
        <taxon>Streptophyta</taxon>
        <taxon>Embryophyta</taxon>
        <taxon>Tracheophyta</taxon>
        <taxon>Spermatophyta</taxon>
        <taxon>Magnoliopsida</taxon>
        <taxon>eudicotyledons</taxon>
        <taxon>Gunneridae</taxon>
        <taxon>Pentapetalae</taxon>
        <taxon>rosids</taxon>
        <taxon>malvids</taxon>
        <taxon>Malvales</taxon>
        <taxon>Malvaceae</taxon>
        <taxon>Malvoideae</taxon>
        <taxon>Hibiscus</taxon>
    </lineage>
</organism>
<name>A0ABR1ZIJ1_9ROSI</name>
<evidence type="ECO:0000313" key="2">
    <source>
        <dbReference type="Proteomes" id="UP001472677"/>
    </source>
</evidence>
<protein>
    <submittedName>
        <fullName evidence="1">Uncharacterized protein</fullName>
    </submittedName>
</protein>
<keyword evidence="2" id="KW-1185">Reference proteome</keyword>
<evidence type="ECO:0000313" key="1">
    <source>
        <dbReference type="EMBL" id="KAK8480062.1"/>
    </source>
</evidence>
<sequence length="79" mass="8395">MESSEISGRTSPIGEISPPVKLFGAIIGSSGGPTTKDVSAIEGAATRRRTNEDGSDVALVASQHRVMSDSRHHFYDRLP</sequence>
<gene>
    <name evidence="1" type="ORF">V6N12_031558</name>
</gene>
<proteinExistence type="predicted"/>
<comment type="caution">
    <text evidence="1">The sequence shown here is derived from an EMBL/GenBank/DDBJ whole genome shotgun (WGS) entry which is preliminary data.</text>
</comment>
<accession>A0ABR1ZIJ1</accession>